<proteinExistence type="predicted"/>
<dbReference type="AlphaFoldDB" id="A0A1K2I9Q1"/>
<name>A0A1K2I9Q1_9LACO</name>
<reference evidence="1" key="1">
    <citation type="submission" date="2016-11" db="EMBL/GenBank/DDBJ databases">
        <authorList>
            <person name="Jaros S."/>
            <person name="Januszkiewicz K."/>
            <person name="Wedrychowicz H."/>
        </authorList>
    </citation>
    <scope>NUCLEOTIDE SEQUENCE</scope>
    <source>
        <strain evidence="1">ACA-DC 565</strain>
    </source>
</reference>
<sequence length="57" mass="5869">MAALNFGQGMIAFAAAQKNNRMAGADPRGAIADRGYPLYGPFVPATVDAGDCQPSPQ</sequence>
<evidence type="ECO:0000313" key="1">
    <source>
        <dbReference type="EMBL" id="SFZ89123.1"/>
    </source>
</evidence>
<protein>
    <submittedName>
        <fullName evidence="1">Uncharacterized protein</fullName>
    </submittedName>
</protein>
<dbReference type="EMBL" id="LT634362">
    <property type="protein sequence ID" value="SFZ89123.1"/>
    <property type="molecule type" value="Genomic_DNA"/>
</dbReference>
<accession>A0A1K2I9Q1</accession>
<organism evidence="1">
    <name type="scientific">Loigolactobacillus rennini</name>
    <dbReference type="NCBI Taxonomy" id="238013"/>
    <lineage>
        <taxon>Bacteria</taxon>
        <taxon>Bacillati</taxon>
        <taxon>Bacillota</taxon>
        <taxon>Bacilli</taxon>
        <taxon>Lactobacillales</taxon>
        <taxon>Lactobacillaceae</taxon>
        <taxon>Loigolactobacillus</taxon>
    </lineage>
</organism>
<gene>
    <name evidence="1" type="ORF">LREN565_2236</name>
</gene>